<dbReference type="NCBIfam" id="TIGR04056">
    <property type="entry name" value="OMP_RagA_SusC"/>
    <property type="match status" value="1"/>
</dbReference>
<proteinExistence type="inferred from homology"/>
<dbReference type="InterPro" id="IPR039426">
    <property type="entry name" value="TonB-dep_rcpt-like"/>
</dbReference>
<feature type="domain" description="TonB-dependent receptor-like beta-barrel" evidence="10">
    <location>
        <begin position="440"/>
        <end position="799"/>
    </location>
</feature>
<dbReference type="InterPro" id="IPR000531">
    <property type="entry name" value="Beta-barrel_TonB"/>
</dbReference>
<evidence type="ECO:0000256" key="7">
    <source>
        <dbReference type="ARBA" id="ARBA00023237"/>
    </source>
</evidence>
<dbReference type="Pfam" id="PF13715">
    <property type="entry name" value="CarbopepD_reg_2"/>
    <property type="match status" value="1"/>
</dbReference>
<dbReference type="InterPro" id="IPR012910">
    <property type="entry name" value="Plug_dom"/>
</dbReference>
<dbReference type="InterPro" id="IPR023996">
    <property type="entry name" value="TonB-dep_OMP_SusC/RagA"/>
</dbReference>
<keyword evidence="4 8" id="KW-0812">Transmembrane</keyword>
<evidence type="ECO:0000256" key="9">
    <source>
        <dbReference type="RuleBase" id="RU003357"/>
    </source>
</evidence>
<evidence type="ECO:0000313" key="12">
    <source>
        <dbReference type="EMBL" id="ASO06424.1"/>
    </source>
</evidence>
<dbReference type="EMBL" id="CP022515">
    <property type="protein sequence ID" value="ASO06424.1"/>
    <property type="molecule type" value="Genomic_DNA"/>
</dbReference>
<keyword evidence="3 8" id="KW-1134">Transmembrane beta strand</keyword>
<dbReference type="InterPro" id="IPR023997">
    <property type="entry name" value="TonB-dep_OMP_SusC/RagA_CS"/>
</dbReference>
<evidence type="ECO:0000313" key="13">
    <source>
        <dbReference type="Proteomes" id="UP000204551"/>
    </source>
</evidence>
<dbReference type="Gene3D" id="2.60.40.1120">
    <property type="entry name" value="Carboxypeptidase-like, regulatory domain"/>
    <property type="match status" value="1"/>
</dbReference>
<dbReference type="Pfam" id="PF00593">
    <property type="entry name" value="TonB_dep_Rec_b-barrel"/>
    <property type="match status" value="1"/>
</dbReference>
<evidence type="ECO:0000259" key="10">
    <source>
        <dbReference type="Pfam" id="PF00593"/>
    </source>
</evidence>
<dbReference type="Gene3D" id="2.40.170.20">
    <property type="entry name" value="TonB-dependent receptor, beta-barrel domain"/>
    <property type="match status" value="1"/>
</dbReference>
<dbReference type="InterPro" id="IPR008969">
    <property type="entry name" value="CarboxyPept-like_regulatory"/>
</dbReference>
<name>A0A221UYH6_9FLAO</name>
<keyword evidence="7 8" id="KW-0998">Cell outer membrane</keyword>
<comment type="similarity">
    <text evidence="8 9">Belongs to the TonB-dependent receptor family.</text>
</comment>
<protein>
    <submittedName>
        <fullName evidence="12">TonB-dependent receptor SusC</fullName>
    </submittedName>
</protein>
<dbReference type="InterPro" id="IPR036942">
    <property type="entry name" value="Beta-barrel_TonB_sf"/>
</dbReference>
<dbReference type="AlphaFoldDB" id="A0A221UYH6"/>
<dbReference type="SUPFAM" id="SSF49464">
    <property type="entry name" value="Carboxypeptidase regulatory domain-like"/>
    <property type="match status" value="1"/>
</dbReference>
<dbReference type="STRING" id="616991.GCA_000733925_01357"/>
<evidence type="ECO:0000256" key="3">
    <source>
        <dbReference type="ARBA" id="ARBA00022452"/>
    </source>
</evidence>
<evidence type="ECO:0000256" key="5">
    <source>
        <dbReference type="ARBA" id="ARBA00023077"/>
    </source>
</evidence>
<evidence type="ECO:0000256" key="8">
    <source>
        <dbReference type="PROSITE-ProRule" id="PRU01360"/>
    </source>
</evidence>
<keyword evidence="5 9" id="KW-0798">TonB box</keyword>
<evidence type="ECO:0000256" key="4">
    <source>
        <dbReference type="ARBA" id="ARBA00022692"/>
    </source>
</evidence>
<comment type="subcellular location">
    <subcellularLocation>
        <location evidence="1 8">Cell outer membrane</location>
        <topology evidence="1 8">Multi-pass membrane protein</topology>
    </subcellularLocation>
</comment>
<dbReference type="Gene3D" id="2.170.130.10">
    <property type="entry name" value="TonB-dependent receptor, plug domain"/>
    <property type="match status" value="1"/>
</dbReference>
<accession>A0A221UYH6</accession>
<organism evidence="12 13">
    <name type="scientific">Arenibacter algicola</name>
    <dbReference type="NCBI Taxonomy" id="616991"/>
    <lineage>
        <taxon>Bacteria</taxon>
        <taxon>Pseudomonadati</taxon>
        <taxon>Bacteroidota</taxon>
        <taxon>Flavobacteriia</taxon>
        <taxon>Flavobacteriales</taxon>
        <taxon>Flavobacteriaceae</taxon>
        <taxon>Arenibacter</taxon>
    </lineage>
</organism>
<evidence type="ECO:0000259" key="11">
    <source>
        <dbReference type="Pfam" id="PF07715"/>
    </source>
</evidence>
<dbReference type="SUPFAM" id="SSF56935">
    <property type="entry name" value="Porins"/>
    <property type="match status" value="1"/>
</dbReference>
<dbReference type="FunFam" id="2.60.40.1120:FF:000003">
    <property type="entry name" value="Outer membrane protein Omp121"/>
    <property type="match status" value="1"/>
</dbReference>
<feature type="domain" description="TonB-dependent receptor plug" evidence="11">
    <location>
        <begin position="144"/>
        <end position="249"/>
    </location>
</feature>
<dbReference type="InterPro" id="IPR037066">
    <property type="entry name" value="Plug_dom_sf"/>
</dbReference>
<dbReference type="NCBIfam" id="TIGR04057">
    <property type="entry name" value="SusC_RagA_signa"/>
    <property type="match status" value="1"/>
</dbReference>
<keyword evidence="2 8" id="KW-0813">Transport</keyword>
<dbReference type="PROSITE" id="PS52016">
    <property type="entry name" value="TONB_DEPENDENT_REC_3"/>
    <property type="match status" value="1"/>
</dbReference>
<dbReference type="eggNOG" id="COG1629">
    <property type="taxonomic scope" value="Bacteria"/>
</dbReference>
<evidence type="ECO:0000256" key="6">
    <source>
        <dbReference type="ARBA" id="ARBA00023136"/>
    </source>
</evidence>
<dbReference type="Proteomes" id="UP000204551">
    <property type="component" value="Chromosome"/>
</dbReference>
<sequence length="1065" mass="117475">MLNPRQNIKCSYSKSQRTKIGSLFLLVFVALYSNSYAHVNNDIINAEYSAYQQTVSGTITDNLGEPLPGASIMEKGTTNGTTTDFDGNFSIDVSDENAVLVISYIGFTTQEVSLNGEANISVTLLENAAALSEVVVTGYTSERKSDLTGAVAIVDMGGVVSQPVASVDNMLQGQVSGVNVVSSASPGGPSSLRIRGYSTIRNNDPLYVIDGVPTTSGINLINPNDIESLQVLKDASSSSIYGSRAANGVVIITTKKGKSDETKVSINMHSGIQNTTNLPNNLSAENYGNVYWQGFANDGITPAHAIYGNGAKAVIPDFLDAENTIPSANTDWVGEIFDPAIIQSYNLSLAKGGEKSHSMFSLGYFDQEGTLKYTDFSRITARLNSDYKLFNDVVTIGENLTVAYSKSVGTSTNSLLGNAVYDAFRIPSIAPVYDINGEFTGYPLSDTQNPLGNLYRNKDNIENRVRLFGNVFTEIQLFEDLKFKTNFGLNYTTSDRTSFSPTYKEPNPQRVINSLSVRNNKQFDWVWSNTLNYTKTFADKHNFSALVGIESIENLYEVTTASIDDLPTNELNIRILNAGDQGTQTNSGDKIEYSLFSYFGKLNYTYDNKYLFSATLRRDGTSKLLNNRWGTFPALSAGWKISEENFFNNEGVISNLKLRAGWGVTGNQDIPAYQTLSGYSSNPYYSNYAIDGAQNTTQTGFTLSRIANPDLKWETTTQTNIGLDFGFLNDALTFSADYFYKNTEDLLLFKTLAPDQAGFSNSGQWQNVGEMENKGFEFTADYQSDRAKDFNFNIGVNFSVIDNELLSLGEGINFIETDPGVLHSVNFDQSTSRTAVGQPIASFYGHVVVGIFASDAEAASSNQSSAVAGDYRFKDINNDNVIDDRDRTFIGSPHADFTYGINFTANYKALDLTLFFQGSQGNDIYDLSRYYTDFFNLANYNKNDRILNAWTPQNTNTDLARVSLNDPNNNIRPSSYYVQDGSFLRLKTFQLGYTLPENVAEKIKASRIRVYLEAYNLFTITGYEGLDPEIGLQNYDSDDRNLDIGVDRGIYPSSQTFTLGLNFNF</sequence>
<reference evidence="12 13" key="1">
    <citation type="submission" date="2017-07" db="EMBL/GenBank/DDBJ databases">
        <title>Genome Sequence of Arenibacter algicola Strain SMS7 Isolated from a culture of the Diatom Skeletonema marinoi.</title>
        <authorList>
            <person name="Topel M."/>
            <person name="Pinder M.I.M."/>
            <person name="Johansson O.N."/>
            <person name="Kourtchenko O."/>
            <person name="Godhe A."/>
            <person name="Clarke A.K."/>
        </authorList>
    </citation>
    <scope>NUCLEOTIDE SEQUENCE [LARGE SCALE GENOMIC DNA]</scope>
    <source>
        <strain evidence="12 13">SMS7</strain>
    </source>
</reference>
<dbReference type="KEGG" id="aalg:AREALGSMS7_02992"/>
<evidence type="ECO:0000256" key="2">
    <source>
        <dbReference type="ARBA" id="ARBA00022448"/>
    </source>
</evidence>
<evidence type="ECO:0000256" key="1">
    <source>
        <dbReference type="ARBA" id="ARBA00004571"/>
    </source>
</evidence>
<dbReference type="Pfam" id="PF07715">
    <property type="entry name" value="Plug"/>
    <property type="match status" value="1"/>
</dbReference>
<keyword evidence="6 8" id="KW-0472">Membrane</keyword>
<gene>
    <name evidence="12" type="ORF">AREALGSMS7_02992</name>
</gene>
<dbReference type="GO" id="GO:0009279">
    <property type="term" value="C:cell outer membrane"/>
    <property type="evidence" value="ECO:0007669"/>
    <property type="project" value="UniProtKB-SubCell"/>
</dbReference>
<keyword evidence="12" id="KW-0675">Receptor</keyword>